<dbReference type="SMART" id="SM00382">
    <property type="entry name" value="AAA"/>
    <property type="match status" value="1"/>
</dbReference>
<keyword evidence="1" id="KW-0547">Nucleotide-binding</keyword>
<dbReference type="InterPro" id="IPR002078">
    <property type="entry name" value="Sigma_54_int"/>
</dbReference>
<reference evidence="10" key="1">
    <citation type="submission" date="2009-09" db="EMBL/GenBank/DDBJ databases">
        <title>The complete chromosome of Desulfohalobium retbaense DSM 5692.</title>
        <authorList>
            <consortium name="US DOE Joint Genome Institute (JGI-PGF)"/>
            <person name="Lucas S."/>
            <person name="Copeland A."/>
            <person name="Lapidus A."/>
            <person name="Glavina del Rio T."/>
            <person name="Dalin E."/>
            <person name="Tice H."/>
            <person name="Bruce D."/>
            <person name="Goodwin L."/>
            <person name="Pitluck S."/>
            <person name="Kyrpides N."/>
            <person name="Mavromatis K."/>
            <person name="Ivanova N."/>
            <person name="Mikhailova N."/>
            <person name="Munk A.C."/>
            <person name="Brettin T."/>
            <person name="Detter J.C."/>
            <person name="Han C."/>
            <person name="Tapia R."/>
            <person name="Larimer F."/>
            <person name="Land M."/>
            <person name="Hauser L."/>
            <person name="Markowitz V."/>
            <person name="Cheng J.-F."/>
            <person name="Hugenholtz P."/>
            <person name="Woyke T."/>
            <person name="Wu D."/>
            <person name="Spring S."/>
            <person name="Klenk H.-P."/>
            <person name="Eisen J.A."/>
        </authorList>
    </citation>
    <scope>NUCLEOTIDE SEQUENCE [LARGE SCALE GENOMIC DNA]</scope>
    <source>
        <strain evidence="10">DSM 5692</strain>
    </source>
</reference>
<dbReference type="SUPFAM" id="SSF52172">
    <property type="entry name" value="CheY-like"/>
    <property type="match status" value="1"/>
</dbReference>
<feature type="domain" description="Sigma-54 factor interaction" evidence="7">
    <location>
        <begin position="148"/>
        <end position="378"/>
    </location>
</feature>
<dbReference type="KEGG" id="drt:Dret_0568"/>
<keyword evidence="2" id="KW-0067">ATP-binding</keyword>
<dbReference type="GO" id="GO:0005524">
    <property type="term" value="F:ATP binding"/>
    <property type="evidence" value="ECO:0007669"/>
    <property type="project" value="UniProtKB-KW"/>
</dbReference>
<evidence type="ECO:0000256" key="2">
    <source>
        <dbReference type="ARBA" id="ARBA00022840"/>
    </source>
</evidence>
<dbReference type="PROSITE" id="PS00676">
    <property type="entry name" value="SIGMA54_INTERACT_2"/>
    <property type="match status" value="1"/>
</dbReference>
<dbReference type="PRINTS" id="PR01590">
    <property type="entry name" value="HTHFIS"/>
</dbReference>
<dbReference type="FunFam" id="3.40.50.300:FF:000006">
    <property type="entry name" value="DNA-binding transcriptional regulator NtrC"/>
    <property type="match status" value="1"/>
</dbReference>
<dbReference type="InterPro" id="IPR025662">
    <property type="entry name" value="Sigma_54_int_dom_ATP-bd_1"/>
</dbReference>
<name>C8WYU9_DESRD</name>
<dbReference type="PROSITE" id="PS50110">
    <property type="entry name" value="RESPONSE_REGULATORY"/>
    <property type="match status" value="1"/>
</dbReference>
<dbReference type="GO" id="GO:0043565">
    <property type="term" value="F:sequence-specific DNA binding"/>
    <property type="evidence" value="ECO:0007669"/>
    <property type="project" value="InterPro"/>
</dbReference>
<evidence type="ECO:0000313" key="10">
    <source>
        <dbReference type="Proteomes" id="UP000001052"/>
    </source>
</evidence>
<keyword evidence="10" id="KW-1185">Reference proteome</keyword>
<dbReference type="InterPro" id="IPR003593">
    <property type="entry name" value="AAA+_ATPase"/>
</dbReference>
<evidence type="ECO:0000256" key="6">
    <source>
        <dbReference type="PROSITE-ProRule" id="PRU00169"/>
    </source>
</evidence>
<comment type="caution">
    <text evidence="6">Lacks conserved residue(s) required for the propagation of feature annotation.</text>
</comment>
<dbReference type="Gene3D" id="3.40.50.2300">
    <property type="match status" value="1"/>
</dbReference>
<dbReference type="RefSeq" id="WP_015751023.1">
    <property type="nucleotide sequence ID" value="NC_013223.1"/>
</dbReference>
<dbReference type="SUPFAM" id="SSF46689">
    <property type="entry name" value="Homeodomain-like"/>
    <property type="match status" value="1"/>
</dbReference>
<feature type="domain" description="Response regulatory" evidence="8">
    <location>
        <begin position="8"/>
        <end position="123"/>
    </location>
</feature>
<dbReference type="Proteomes" id="UP000001052">
    <property type="component" value="Chromosome"/>
</dbReference>
<sequence length="489" mass="54914">MNIPSSQHTLIITDNHAEGDRLKEVLRQLLPGTITIMPLSTPHYRVLREQNPDLLLVALQQENPSGLRHLHRFHTEKENSLSIAIVPEGDRELTIEAMHSGAQAHIASPLHPEEVELVVSRVMPRTHLVSKSEIPAPKLRESDGFHGIVGNTTVMRELFDLIDRIGEEGESTILLQGESGVGKELVAQALHACSPRAGHNFVPVNCAAIPDSLLESELFGYEKGAFTGATQAKKGRFQHANGGTLFLDEIGEMRPELQAKLLRVLQEKEFEPVGGMKPVQADVRVIAATNINLELAVNEGRFRTDLYYRLNVVPLEIPPLRDRVEDIPLLLDKFTRLFNRGKQSQPKRFSANALKALQEYPWPGNVRELKNIVQRLCVLHRKAVVRVQDLPPQIVSDPELLHTPEEEEEEALSAAVQDLPDMPDMEEETDFNTRVSEFEDRLILQALIATNGNKKQAAEKLNLKRTTLLEKIKKKQLDKVFNSLQKKQA</sequence>
<dbReference type="InterPro" id="IPR058031">
    <property type="entry name" value="AAA_lid_NorR"/>
</dbReference>
<evidence type="ECO:0000259" key="8">
    <source>
        <dbReference type="PROSITE" id="PS50110"/>
    </source>
</evidence>
<dbReference type="HOGENOM" id="CLU_000445_0_6_7"/>
<evidence type="ECO:0000256" key="1">
    <source>
        <dbReference type="ARBA" id="ARBA00022741"/>
    </source>
</evidence>
<keyword evidence="4" id="KW-0238">DNA-binding</keyword>
<evidence type="ECO:0000256" key="5">
    <source>
        <dbReference type="ARBA" id="ARBA00023163"/>
    </source>
</evidence>
<keyword evidence="3" id="KW-0805">Transcription regulation</keyword>
<dbReference type="InterPro" id="IPR001789">
    <property type="entry name" value="Sig_transdc_resp-reg_receiver"/>
</dbReference>
<dbReference type="EMBL" id="CP001734">
    <property type="protein sequence ID" value="ACV67865.1"/>
    <property type="molecule type" value="Genomic_DNA"/>
</dbReference>
<protein>
    <submittedName>
        <fullName evidence="9">Two component, sigma54 specific, transcriptional regulator, Fis family</fullName>
    </submittedName>
</protein>
<keyword evidence="5" id="KW-0804">Transcription</keyword>
<accession>C8WYU9</accession>
<dbReference type="Pfam" id="PF00158">
    <property type="entry name" value="Sigma54_activat"/>
    <property type="match status" value="1"/>
</dbReference>
<dbReference type="Gene3D" id="1.10.10.60">
    <property type="entry name" value="Homeodomain-like"/>
    <property type="match status" value="1"/>
</dbReference>
<dbReference type="PANTHER" id="PTHR32071">
    <property type="entry name" value="TRANSCRIPTIONAL REGULATORY PROTEIN"/>
    <property type="match status" value="1"/>
</dbReference>
<dbReference type="PROSITE" id="PS00675">
    <property type="entry name" value="SIGMA54_INTERACT_1"/>
    <property type="match status" value="1"/>
</dbReference>
<dbReference type="InterPro" id="IPR011006">
    <property type="entry name" value="CheY-like_superfamily"/>
</dbReference>
<dbReference type="InterPro" id="IPR027417">
    <property type="entry name" value="P-loop_NTPase"/>
</dbReference>
<reference evidence="9 10" key="2">
    <citation type="journal article" date="2010" name="Stand. Genomic Sci.">
        <title>Complete genome sequence of Desulfohalobium retbaense type strain (HR(100)).</title>
        <authorList>
            <person name="Spring S."/>
            <person name="Nolan M."/>
            <person name="Lapidus A."/>
            <person name="Glavina Del Rio T."/>
            <person name="Copeland A."/>
            <person name="Tice H."/>
            <person name="Cheng J.F."/>
            <person name="Lucas S."/>
            <person name="Land M."/>
            <person name="Chen F."/>
            <person name="Bruce D."/>
            <person name="Goodwin L."/>
            <person name="Pitluck S."/>
            <person name="Ivanova N."/>
            <person name="Mavromatis K."/>
            <person name="Mikhailova N."/>
            <person name="Pati A."/>
            <person name="Chen A."/>
            <person name="Palaniappan K."/>
            <person name="Hauser L."/>
            <person name="Chang Y.J."/>
            <person name="Jeffries C.D."/>
            <person name="Munk C."/>
            <person name="Kiss H."/>
            <person name="Chain P."/>
            <person name="Han C."/>
            <person name="Brettin T."/>
            <person name="Detter J.C."/>
            <person name="Schuler E."/>
            <person name="Goker M."/>
            <person name="Rohde M."/>
            <person name="Bristow J."/>
            <person name="Eisen J.A."/>
            <person name="Markowitz V."/>
            <person name="Hugenholtz P."/>
            <person name="Kyrpides N.C."/>
            <person name="Klenk H.P."/>
        </authorList>
    </citation>
    <scope>NUCLEOTIDE SEQUENCE [LARGE SCALE GENOMIC DNA]</scope>
    <source>
        <strain evidence="9 10">DSM 5692</strain>
    </source>
</reference>
<gene>
    <name evidence="9" type="ordered locus">Dret_0568</name>
</gene>
<evidence type="ECO:0000256" key="3">
    <source>
        <dbReference type="ARBA" id="ARBA00023015"/>
    </source>
</evidence>
<dbReference type="CDD" id="cd00009">
    <property type="entry name" value="AAA"/>
    <property type="match status" value="1"/>
</dbReference>
<dbReference type="STRING" id="485915.Dret_0568"/>
<dbReference type="InterPro" id="IPR025943">
    <property type="entry name" value="Sigma_54_int_dom_ATP-bd_2"/>
</dbReference>
<dbReference type="eggNOG" id="COG2204">
    <property type="taxonomic scope" value="Bacteria"/>
</dbReference>
<organism evidence="9 10">
    <name type="scientific">Desulfohalobium retbaense (strain ATCC 49708 / DSM 5692 / JCM 16813 / HR100)</name>
    <dbReference type="NCBI Taxonomy" id="485915"/>
    <lineage>
        <taxon>Bacteria</taxon>
        <taxon>Pseudomonadati</taxon>
        <taxon>Thermodesulfobacteriota</taxon>
        <taxon>Desulfovibrionia</taxon>
        <taxon>Desulfovibrionales</taxon>
        <taxon>Desulfohalobiaceae</taxon>
        <taxon>Desulfohalobium</taxon>
    </lineage>
</organism>
<dbReference type="GO" id="GO:0006355">
    <property type="term" value="P:regulation of DNA-templated transcription"/>
    <property type="evidence" value="ECO:0007669"/>
    <property type="project" value="InterPro"/>
</dbReference>
<dbReference type="Gene3D" id="3.40.50.300">
    <property type="entry name" value="P-loop containing nucleotide triphosphate hydrolases"/>
    <property type="match status" value="1"/>
</dbReference>
<dbReference type="PROSITE" id="PS00688">
    <property type="entry name" value="SIGMA54_INTERACT_3"/>
    <property type="match status" value="1"/>
</dbReference>
<dbReference type="PROSITE" id="PS50045">
    <property type="entry name" value="SIGMA54_INTERACT_4"/>
    <property type="match status" value="1"/>
</dbReference>
<proteinExistence type="predicted"/>
<dbReference type="Pfam" id="PF02954">
    <property type="entry name" value="HTH_8"/>
    <property type="match status" value="1"/>
</dbReference>
<dbReference type="InterPro" id="IPR009057">
    <property type="entry name" value="Homeodomain-like_sf"/>
</dbReference>
<evidence type="ECO:0000313" key="9">
    <source>
        <dbReference type="EMBL" id="ACV67865.1"/>
    </source>
</evidence>
<dbReference type="SUPFAM" id="SSF52540">
    <property type="entry name" value="P-loop containing nucleoside triphosphate hydrolases"/>
    <property type="match status" value="1"/>
</dbReference>
<evidence type="ECO:0000259" key="7">
    <source>
        <dbReference type="PROSITE" id="PS50045"/>
    </source>
</evidence>
<dbReference type="PANTHER" id="PTHR32071:SF81">
    <property type="entry name" value="PROPIONATE CATABOLISM OPERON REGULATORY PROTEIN"/>
    <property type="match status" value="1"/>
</dbReference>
<dbReference type="Pfam" id="PF25601">
    <property type="entry name" value="AAA_lid_14"/>
    <property type="match status" value="1"/>
</dbReference>
<dbReference type="InterPro" id="IPR002197">
    <property type="entry name" value="HTH_Fis"/>
</dbReference>
<dbReference type="AlphaFoldDB" id="C8WYU9"/>
<evidence type="ECO:0000256" key="4">
    <source>
        <dbReference type="ARBA" id="ARBA00023125"/>
    </source>
</evidence>
<dbReference type="GO" id="GO:0000160">
    <property type="term" value="P:phosphorelay signal transduction system"/>
    <property type="evidence" value="ECO:0007669"/>
    <property type="project" value="InterPro"/>
</dbReference>
<dbReference type="Gene3D" id="1.10.8.60">
    <property type="match status" value="1"/>
</dbReference>
<dbReference type="InterPro" id="IPR025944">
    <property type="entry name" value="Sigma_54_int_dom_CS"/>
</dbReference>